<name>A0A9D2CEP3_9FIRM</name>
<reference evidence="2" key="2">
    <citation type="submission" date="2021-04" db="EMBL/GenBank/DDBJ databases">
        <authorList>
            <person name="Gilroy R."/>
        </authorList>
    </citation>
    <scope>NUCLEOTIDE SEQUENCE</scope>
    <source>
        <strain evidence="2">CHK33-7979</strain>
    </source>
</reference>
<comment type="caution">
    <text evidence="2">The sequence shown here is derived from an EMBL/GenBank/DDBJ whole genome shotgun (WGS) entry which is preliminary data.</text>
</comment>
<dbReference type="Proteomes" id="UP000886824">
    <property type="component" value="Unassembled WGS sequence"/>
</dbReference>
<proteinExistence type="predicted"/>
<keyword evidence="1" id="KW-0175">Coiled coil</keyword>
<evidence type="ECO:0000256" key="1">
    <source>
        <dbReference type="SAM" id="Coils"/>
    </source>
</evidence>
<feature type="coiled-coil region" evidence="1">
    <location>
        <begin position="22"/>
        <end position="158"/>
    </location>
</feature>
<dbReference type="EMBL" id="DXCX01000055">
    <property type="protein sequence ID" value="HIY73395.1"/>
    <property type="molecule type" value="Genomic_DNA"/>
</dbReference>
<sequence length="232" mass="26606">MERGEHTFRTAVVGGFNRQDVLDYIESAVRESREKMVALQKELQSLREEREKLWQERAALEQRAETLRKESEKLRRTGTDQGNELGELQAELALEREERAALQKELEHYKEQCAKWAEGAKAYDDLKDRTATIELEARQRARAIESAAEEKAKRLRTEAEQILYKVQAGYGRLRGDVDATITHASGELGRVDKALEQVRSEFAEHDAALEKLLQSCKDVTRKVPETLPAKEK</sequence>
<protein>
    <submittedName>
        <fullName evidence="2">Uncharacterized protein</fullName>
    </submittedName>
</protein>
<organism evidence="2 3">
    <name type="scientific">Candidatus Intestinimonas merdavium</name>
    <dbReference type="NCBI Taxonomy" id="2838622"/>
    <lineage>
        <taxon>Bacteria</taxon>
        <taxon>Bacillati</taxon>
        <taxon>Bacillota</taxon>
        <taxon>Clostridia</taxon>
        <taxon>Eubacteriales</taxon>
        <taxon>Intestinimonas</taxon>
    </lineage>
</organism>
<evidence type="ECO:0000313" key="3">
    <source>
        <dbReference type="Proteomes" id="UP000886824"/>
    </source>
</evidence>
<reference evidence="2" key="1">
    <citation type="journal article" date="2021" name="PeerJ">
        <title>Extensive microbial diversity within the chicken gut microbiome revealed by metagenomics and culture.</title>
        <authorList>
            <person name="Gilroy R."/>
            <person name="Ravi A."/>
            <person name="Getino M."/>
            <person name="Pursley I."/>
            <person name="Horton D.L."/>
            <person name="Alikhan N.F."/>
            <person name="Baker D."/>
            <person name="Gharbi K."/>
            <person name="Hall N."/>
            <person name="Watson M."/>
            <person name="Adriaenssens E.M."/>
            <person name="Foster-Nyarko E."/>
            <person name="Jarju S."/>
            <person name="Secka A."/>
            <person name="Antonio M."/>
            <person name="Oren A."/>
            <person name="Chaudhuri R.R."/>
            <person name="La Ragione R."/>
            <person name="Hildebrand F."/>
            <person name="Pallen M.J."/>
        </authorList>
    </citation>
    <scope>NUCLEOTIDE SEQUENCE</scope>
    <source>
        <strain evidence="2">CHK33-7979</strain>
    </source>
</reference>
<evidence type="ECO:0000313" key="2">
    <source>
        <dbReference type="EMBL" id="HIY73395.1"/>
    </source>
</evidence>
<dbReference type="AlphaFoldDB" id="A0A9D2CEP3"/>
<gene>
    <name evidence="2" type="ORF">H9826_05405</name>
</gene>
<accession>A0A9D2CEP3</accession>